<dbReference type="Proteomes" id="UP001465668">
    <property type="component" value="Unassembled WGS sequence"/>
</dbReference>
<gene>
    <name evidence="2" type="ORF">SCAR479_06955</name>
</gene>
<feature type="region of interest" description="Disordered" evidence="1">
    <location>
        <begin position="1"/>
        <end position="43"/>
    </location>
</feature>
<evidence type="ECO:0000313" key="3">
    <source>
        <dbReference type="Proteomes" id="UP001465668"/>
    </source>
</evidence>
<proteinExistence type="predicted"/>
<keyword evidence="3" id="KW-1185">Reference proteome</keyword>
<reference evidence="2 3" key="1">
    <citation type="submission" date="2024-02" db="EMBL/GenBank/DDBJ databases">
        <title>First draft genome assembly of two strains of Seiridium cardinale.</title>
        <authorList>
            <person name="Emiliani G."/>
            <person name="Scali E."/>
        </authorList>
    </citation>
    <scope>NUCLEOTIDE SEQUENCE [LARGE SCALE GENOMIC DNA]</scope>
    <source>
        <strain evidence="2 3">BM-138-000479</strain>
    </source>
</reference>
<evidence type="ECO:0000313" key="2">
    <source>
        <dbReference type="EMBL" id="KAK9776343.1"/>
    </source>
</evidence>
<dbReference type="EMBL" id="JARVKM010000028">
    <property type="protein sequence ID" value="KAK9776343.1"/>
    <property type="molecule type" value="Genomic_DNA"/>
</dbReference>
<feature type="compositionally biased region" description="Basic residues" evidence="1">
    <location>
        <begin position="29"/>
        <end position="43"/>
    </location>
</feature>
<evidence type="ECO:0000256" key="1">
    <source>
        <dbReference type="SAM" id="MobiDB-lite"/>
    </source>
</evidence>
<name>A0ABR2XR94_9PEZI</name>
<comment type="caution">
    <text evidence="2">The sequence shown here is derived from an EMBL/GenBank/DDBJ whole genome shotgun (WGS) entry which is preliminary data.</text>
</comment>
<sequence>MELTPIRIPGKRRRKGEQPIVFDTIPRKEKGKGKSKKTKRQKIVKPRASYLERQLPLEIMERIFWMSENVNFAKSGPRVGHLLSGESTRRATFMQAFGHTWDVWFGCHRDNDTGIRSYHGWQEDPARFGGNPDFQSALLRYSWVDVSFILDCMDAWVKRSARNRFFQHQKLWGDSNSLRKLDDDPGGFGNFKSARQYFEHDYDAFCSKVHHDLPALNGHPSLIEIHPDTQIPDNLLTGPWDEGATQKLFWLVRAGARLSADQTWETTLEGYHKAIAGDSGFRDGDINLPVIRLILILGGNHWPQYVADSELAKLQDKEETLRDRGQRDVYHKYACIATMLLQRYSTSDSGM</sequence>
<accession>A0ABR2XR94</accession>
<protein>
    <submittedName>
        <fullName evidence="2">Uncharacterized protein</fullName>
    </submittedName>
</protein>
<organism evidence="2 3">
    <name type="scientific">Seiridium cardinale</name>
    <dbReference type="NCBI Taxonomy" id="138064"/>
    <lineage>
        <taxon>Eukaryota</taxon>
        <taxon>Fungi</taxon>
        <taxon>Dikarya</taxon>
        <taxon>Ascomycota</taxon>
        <taxon>Pezizomycotina</taxon>
        <taxon>Sordariomycetes</taxon>
        <taxon>Xylariomycetidae</taxon>
        <taxon>Amphisphaeriales</taxon>
        <taxon>Sporocadaceae</taxon>
        <taxon>Seiridium</taxon>
    </lineage>
</organism>